<name>A0A1I7WXU9_HETBA</name>
<dbReference type="InterPro" id="IPR032076">
    <property type="entry name" value="TTC5_OB"/>
</dbReference>
<dbReference type="AlphaFoldDB" id="A0A1I7WXU9"/>
<dbReference type="Pfam" id="PF16669">
    <property type="entry name" value="TTC5_OB"/>
    <property type="match status" value="1"/>
</dbReference>
<dbReference type="Proteomes" id="UP000095283">
    <property type="component" value="Unplaced"/>
</dbReference>
<protein>
    <submittedName>
        <fullName evidence="3">TTC5_OB domain-containing protein</fullName>
    </submittedName>
</protein>
<evidence type="ECO:0000259" key="1">
    <source>
        <dbReference type="Pfam" id="PF16669"/>
    </source>
</evidence>
<organism evidence="2 3">
    <name type="scientific">Heterorhabditis bacteriophora</name>
    <name type="common">Entomopathogenic nematode worm</name>
    <dbReference type="NCBI Taxonomy" id="37862"/>
    <lineage>
        <taxon>Eukaryota</taxon>
        <taxon>Metazoa</taxon>
        <taxon>Ecdysozoa</taxon>
        <taxon>Nematoda</taxon>
        <taxon>Chromadorea</taxon>
        <taxon>Rhabditida</taxon>
        <taxon>Rhabditina</taxon>
        <taxon>Rhabditomorpha</taxon>
        <taxon>Strongyloidea</taxon>
        <taxon>Heterorhabditidae</taxon>
        <taxon>Heterorhabditis</taxon>
    </lineage>
</organism>
<sequence length="110" mass="11754">MNRNTVIVARIVAVVSHEDIVPLTVVACDSSESCLAITIYNCSPSFSFVLGDSIAVADPFVVETKDVILPSSRSISFRSIQVKNPALLSRNGVITKATQLAPATINFTVM</sequence>
<reference evidence="3" key="1">
    <citation type="submission" date="2016-11" db="UniProtKB">
        <authorList>
            <consortium name="WormBaseParasite"/>
        </authorList>
    </citation>
    <scope>IDENTIFICATION</scope>
</reference>
<feature type="domain" description="Tetratricopeptide repeat protein 5 OB fold" evidence="1">
    <location>
        <begin position="2"/>
        <end position="103"/>
    </location>
</feature>
<keyword evidence="2" id="KW-1185">Reference proteome</keyword>
<dbReference type="Gene3D" id="2.40.50.550">
    <property type="match status" value="1"/>
</dbReference>
<accession>A0A1I7WXU9</accession>
<evidence type="ECO:0000313" key="3">
    <source>
        <dbReference type="WBParaSite" id="Hba_09974"/>
    </source>
</evidence>
<evidence type="ECO:0000313" key="2">
    <source>
        <dbReference type="Proteomes" id="UP000095283"/>
    </source>
</evidence>
<proteinExistence type="predicted"/>
<dbReference type="InterPro" id="IPR038645">
    <property type="entry name" value="TTC5_OB_sf"/>
</dbReference>
<dbReference type="WBParaSite" id="Hba_09974">
    <property type="protein sequence ID" value="Hba_09974"/>
    <property type="gene ID" value="Hba_09974"/>
</dbReference>